<keyword evidence="19" id="KW-1185">Reference proteome</keyword>
<comment type="subcellular location">
    <subcellularLocation>
        <location evidence="1 16">Cytoplasm</location>
    </subcellularLocation>
</comment>
<comment type="cofactor">
    <cofactor evidence="16">
        <name>Mg(2+)</name>
        <dbReference type="ChEBI" id="CHEBI:18420"/>
    </cofactor>
    <text evidence="16">Binds 2 magnesium ions per subunit.</text>
</comment>
<keyword evidence="5 16" id="KW-0808">Transferase</keyword>
<dbReference type="RefSeq" id="WP_188836710.1">
    <property type="nucleotide sequence ID" value="NZ_BMHI01000003.1"/>
</dbReference>
<keyword evidence="7 16" id="KW-0235">DNA replication</keyword>
<dbReference type="Proteomes" id="UP000636793">
    <property type="component" value="Unassembled WGS sequence"/>
</dbReference>
<dbReference type="InterPro" id="IPR043128">
    <property type="entry name" value="Rev_trsase/Diguanyl_cyclase"/>
</dbReference>
<feature type="binding site" evidence="16">
    <location>
        <position position="9"/>
    </location>
    <ligand>
        <name>Mg(2+)</name>
        <dbReference type="ChEBI" id="CHEBI:18420"/>
    </ligand>
</feature>
<sequence>MTAWVLHVDMDQFLAAVEIQRHPELAGKPVVVGGRGDPTERAVVSTASYEAREFGIRSGMALKIAARRCPDAVFLPVDFPVYEAVSAKVMQTLRDFPGAVVELLGWDEAFVGIDTDEPMETAQTVRRAVFDATGLHCSVGVGDTKIRAKVATDLGKPRGVFQLTRDNWLEVMGDRPVKALWGIGSQTSKRLEAHGIRTVNELAVTADDVLAAEFGPNTGPHIGRLGRGSGSAVVDDTPWVARAHGHETTYQQDLTTPDEIREAIGELAVLVEKDMRQEGRPCQRVHLKIRFAPFFTFTRVRKLPEPTYDSAVIADTAFALYTKLSDERPVRLLGVRGEMVPPEGGYDAPRTHGRRGGP</sequence>
<dbReference type="Gene3D" id="1.10.150.20">
    <property type="entry name" value="5' to 3' exonuclease, C-terminal subdomain"/>
    <property type="match status" value="1"/>
</dbReference>
<gene>
    <name evidence="16 18" type="primary">dinB</name>
    <name evidence="18" type="ORF">GCM10011492_18190</name>
</gene>
<dbReference type="NCBIfam" id="NF002883">
    <property type="entry name" value="PRK03352.1"/>
    <property type="match status" value="1"/>
</dbReference>
<keyword evidence="10 16" id="KW-0460">Magnesium</keyword>
<dbReference type="Gene3D" id="3.40.1170.60">
    <property type="match status" value="1"/>
</dbReference>
<dbReference type="GO" id="GO:0000287">
    <property type="term" value="F:magnesium ion binding"/>
    <property type="evidence" value="ECO:0007669"/>
    <property type="project" value="UniProtKB-UniRule"/>
</dbReference>
<evidence type="ECO:0000256" key="3">
    <source>
        <dbReference type="ARBA" id="ARBA00022457"/>
    </source>
</evidence>
<dbReference type="InterPro" id="IPR050116">
    <property type="entry name" value="DNA_polymerase-Y"/>
</dbReference>
<dbReference type="AlphaFoldDB" id="A0A916T1N0"/>
<keyword evidence="13 16" id="KW-0234">DNA repair</keyword>
<dbReference type="PANTHER" id="PTHR11076">
    <property type="entry name" value="DNA REPAIR POLYMERASE UMUC / TRANSFERASE FAMILY MEMBER"/>
    <property type="match status" value="1"/>
</dbReference>
<dbReference type="GO" id="GO:0003684">
    <property type="term" value="F:damaged DNA binding"/>
    <property type="evidence" value="ECO:0007669"/>
    <property type="project" value="InterPro"/>
</dbReference>
<evidence type="ECO:0000256" key="7">
    <source>
        <dbReference type="ARBA" id="ARBA00022705"/>
    </source>
</evidence>
<dbReference type="CDD" id="cd03586">
    <property type="entry name" value="PolY_Pol_IV_kappa"/>
    <property type="match status" value="1"/>
</dbReference>
<dbReference type="GO" id="GO:0006281">
    <property type="term" value="P:DNA repair"/>
    <property type="evidence" value="ECO:0007669"/>
    <property type="project" value="UniProtKB-UniRule"/>
</dbReference>
<dbReference type="Gene3D" id="3.30.1490.100">
    <property type="entry name" value="DNA polymerase, Y-family, little finger domain"/>
    <property type="match status" value="1"/>
</dbReference>
<dbReference type="HAMAP" id="MF_01113">
    <property type="entry name" value="DNApol_IV"/>
    <property type="match status" value="1"/>
</dbReference>
<dbReference type="Gene3D" id="3.30.70.270">
    <property type="match status" value="1"/>
</dbReference>
<dbReference type="SUPFAM" id="SSF56672">
    <property type="entry name" value="DNA/RNA polymerases"/>
    <property type="match status" value="1"/>
</dbReference>
<evidence type="ECO:0000256" key="11">
    <source>
        <dbReference type="ARBA" id="ARBA00022932"/>
    </source>
</evidence>
<keyword evidence="9 16" id="KW-0227">DNA damage</keyword>
<reference evidence="18" key="2">
    <citation type="submission" date="2020-09" db="EMBL/GenBank/DDBJ databases">
        <authorList>
            <person name="Sun Q."/>
            <person name="Zhou Y."/>
        </authorList>
    </citation>
    <scope>NUCLEOTIDE SEQUENCE</scope>
    <source>
        <strain evidence="18">CGMCC 1.15085</strain>
    </source>
</reference>
<evidence type="ECO:0000259" key="17">
    <source>
        <dbReference type="PROSITE" id="PS50173"/>
    </source>
</evidence>
<dbReference type="Pfam" id="PF21999">
    <property type="entry name" value="IMS_HHH_1"/>
    <property type="match status" value="1"/>
</dbReference>
<proteinExistence type="inferred from homology"/>
<evidence type="ECO:0000256" key="8">
    <source>
        <dbReference type="ARBA" id="ARBA00022723"/>
    </source>
</evidence>
<dbReference type="InterPro" id="IPR043502">
    <property type="entry name" value="DNA/RNA_pol_sf"/>
</dbReference>
<comment type="function">
    <text evidence="14 16">Poorly processive, error-prone DNA polymerase involved in untargeted mutagenesis. Copies undamaged DNA at stalled replication forks, which arise in vivo from mismatched or misaligned primer ends. These misaligned primers can be extended by PolIV. Exhibits no 3'-5' exonuclease (proofreading) activity. May be involved in translesional synthesis, in conjunction with the beta clamp from PolIII.</text>
</comment>
<dbReference type="PANTHER" id="PTHR11076:SF33">
    <property type="entry name" value="DNA POLYMERASE KAPPA"/>
    <property type="match status" value="1"/>
</dbReference>
<evidence type="ECO:0000313" key="18">
    <source>
        <dbReference type="EMBL" id="GGB28338.1"/>
    </source>
</evidence>
<keyword evidence="4 16" id="KW-0963">Cytoplasm</keyword>
<keyword evidence="11 16" id="KW-0239">DNA-directed DNA polymerase</keyword>
<dbReference type="InterPro" id="IPR036775">
    <property type="entry name" value="DNA_pol_Y-fam_lit_finger_sf"/>
</dbReference>
<comment type="catalytic activity">
    <reaction evidence="15 16">
        <text>DNA(n) + a 2'-deoxyribonucleoside 5'-triphosphate = DNA(n+1) + diphosphate</text>
        <dbReference type="Rhea" id="RHEA:22508"/>
        <dbReference type="Rhea" id="RHEA-COMP:17339"/>
        <dbReference type="Rhea" id="RHEA-COMP:17340"/>
        <dbReference type="ChEBI" id="CHEBI:33019"/>
        <dbReference type="ChEBI" id="CHEBI:61560"/>
        <dbReference type="ChEBI" id="CHEBI:173112"/>
        <dbReference type="EC" id="2.7.7.7"/>
    </reaction>
</comment>
<evidence type="ECO:0000256" key="9">
    <source>
        <dbReference type="ARBA" id="ARBA00022763"/>
    </source>
</evidence>
<feature type="active site" evidence="16">
    <location>
        <position position="108"/>
    </location>
</feature>
<dbReference type="GO" id="GO:0009432">
    <property type="term" value="P:SOS response"/>
    <property type="evidence" value="ECO:0007669"/>
    <property type="project" value="TreeGrafter"/>
</dbReference>
<evidence type="ECO:0000256" key="5">
    <source>
        <dbReference type="ARBA" id="ARBA00022679"/>
    </source>
</evidence>
<evidence type="ECO:0000256" key="10">
    <source>
        <dbReference type="ARBA" id="ARBA00022842"/>
    </source>
</evidence>
<feature type="site" description="Substrate discrimination" evidence="16">
    <location>
        <position position="14"/>
    </location>
</feature>
<dbReference type="GO" id="GO:0042276">
    <property type="term" value="P:error-prone translesion synthesis"/>
    <property type="evidence" value="ECO:0007669"/>
    <property type="project" value="TreeGrafter"/>
</dbReference>
<feature type="domain" description="UmuC" evidence="17">
    <location>
        <begin position="5"/>
        <end position="184"/>
    </location>
</feature>
<feature type="binding site" evidence="16">
    <location>
        <position position="107"/>
    </location>
    <ligand>
        <name>Mg(2+)</name>
        <dbReference type="ChEBI" id="CHEBI:18420"/>
    </ligand>
</feature>
<accession>A0A916T1N0</accession>
<dbReference type="Pfam" id="PF00817">
    <property type="entry name" value="IMS"/>
    <property type="match status" value="1"/>
</dbReference>
<evidence type="ECO:0000256" key="1">
    <source>
        <dbReference type="ARBA" id="ARBA00004496"/>
    </source>
</evidence>
<dbReference type="EC" id="2.7.7.7" evidence="16"/>
<organism evidence="18 19">
    <name type="scientific">Flexivirga endophytica</name>
    <dbReference type="NCBI Taxonomy" id="1849103"/>
    <lineage>
        <taxon>Bacteria</taxon>
        <taxon>Bacillati</taxon>
        <taxon>Actinomycetota</taxon>
        <taxon>Actinomycetes</taxon>
        <taxon>Micrococcales</taxon>
        <taxon>Dermacoccaceae</taxon>
        <taxon>Flexivirga</taxon>
    </lineage>
</organism>
<evidence type="ECO:0000256" key="15">
    <source>
        <dbReference type="ARBA" id="ARBA00049244"/>
    </source>
</evidence>
<comment type="subunit">
    <text evidence="16">Monomer.</text>
</comment>
<dbReference type="InterPro" id="IPR022880">
    <property type="entry name" value="DNApol_IV"/>
</dbReference>
<keyword evidence="6 16" id="KW-0548">Nucleotidyltransferase</keyword>
<reference evidence="18" key="1">
    <citation type="journal article" date="2014" name="Int. J. Syst. Evol. Microbiol.">
        <title>Complete genome sequence of Corynebacterium casei LMG S-19264T (=DSM 44701T), isolated from a smear-ripened cheese.</title>
        <authorList>
            <consortium name="US DOE Joint Genome Institute (JGI-PGF)"/>
            <person name="Walter F."/>
            <person name="Albersmeier A."/>
            <person name="Kalinowski J."/>
            <person name="Ruckert C."/>
        </authorList>
    </citation>
    <scope>NUCLEOTIDE SEQUENCE</scope>
    <source>
        <strain evidence="18">CGMCC 1.15085</strain>
    </source>
</reference>
<dbReference type="PROSITE" id="PS50173">
    <property type="entry name" value="UMUC"/>
    <property type="match status" value="1"/>
</dbReference>
<dbReference type="InterPro" id="IPR001126">
    <property type="entry name" value="UmuC"/>
</dbReference>
<dbReference type="GO" id="GO:0005829">
    <property type="term" value="C:cytosol"/>
    <property type="evidence" value="ECO:0007669"/>
    <property type="project" value="TreeGrafter"/>
</dbReference>
<evidence type="ECO:0000256" key="2">
    <source>
        <dbReference type="ARBA" id="ARBA00010945"/>
    </source>
</evidence>
<dbReference type="GO" id="GO:0006261">
    <property type="term" value="P:DNA-templated DNA replication"/>
    <property type="evidence" value="ECO:0007669"/>
    <property type="project" value="UniProtKB-UniRule"/>
</dbReference>
<evidence type="ECO:0000256" key="14">
    <source>
        <dbReference type="ARBA" id="ARBA00025589"/>
    </source>
</evidence>
<evidence type="ECO:0000256" key="6">
    <source>
        <dbReference type="ARBA" id="ARBA00022695"/>
    </source>
</evidence>
<dbReference type="SUPFAM" id="SSF100879">
    <property type="entry name" value="Lesion bypass DNA polymerase (Y-family), little finger domain"/>
    <property type="match status" value="1"/>
</dbReference>
<dbReference type="GO" id="GO:0003887">
    <property type="term" value="F:DNA-directed DNA polymerase activity"/>
    <property type="evidence" value="ECO:0007669"/>
    <property type="project" value="UniProtKB-UniRule"/>
</dbReference>
<keyword evidence="3 16" id="KW-0515">Mutator protein</keyword>
<evidence type="ECO:0000313" key="19">
    <source>
        <dbReference type="Proteomes" id="UP000636793"/>
    </source>
</evidence>
<evidence type="ECO:0000256" key="4">
    <source>
        <dbReference type="ARBA" id="ARBA00022490"/>
    </source>
</evidence>
<dbReference type="Pfam" id="PF11799">
    <property type="entry name" value="IMS_C"/>
    <property type="match status" value="1"/>
</dbReference>
<evidence type="ECO:0000256" key="12">
    <source>
        <dbReference type="ARBA" id="ARBA00023125"/>
    </source>
</evidence>
<keyword evidence="8 16" id="KW-0479">Metal-binding</keyword>
<evidence type="ECO:0000256" key="13">
    <source>
        <dbReference type="ARBA" id="ARBA00023204"/>
    </source>
</evidence>
<dbReference type="EMBL" id="BMHI01000003">
    <property type="protein sequence ID" value="GGB28338.1"/>
    <property type="molecule type" value="Genomic_DNA"/>
</dbReference>
<comment type="caution">
    <text evidence="18">The sequence shown here is derived from an EMBL/GenBank/DDBJ whole genome shotgun (WGS) entry which is preliminary data.</text>
</comment>
<evidence type="ECO:0000256" key="16">
    <source>
        <dbReference type="HAMAP-Rule" id="MF_01113"/>
    </source>
</evidence>
<dbReference type="InterPro" id="IPR017961">
    <property type="entry name" value="DNA_pol_Y-fam_little_finger"/>
</dbReference>
<name>A0A916T1N0_9MICO</name>
<dbReference type="InterPro" id="IPR053848">
    <property type="entry name" value="IMS_HHH_1"/>
</dbReference>
<keyword evidence="12 16" id="KW-0238">DNA-binding</keyword>
<comment type="similarity">
    <text evidence="2 16">Belongs to the DNA polymerase type-Y family.</text>
</comment>
<protein>
    <recommendedName>
        <fullName evidence="16">DNA polymerase IV</fullName>
        <shortName evidence="16">Pol IV</shortName>
        <ecNumber evidence="16">2.7.7.7</ecNumber>
    </recommendedName>
</protein>